<protein>
    <submittedName>
        <fullName evidence="2">Uncharacterized protein</fullName>
    </submittedName>
</protein>
<sequence>MPKARAVDLADVLAQGTEAVNTGTASDFAPDVQPTPEASSSPDDFGPEPEEVDAQEVFTAGDDDETETAAPTPEDALKSARRIISFVDNLQKPFLVSAYKRSVLWPGDEEKLTEFNRQRAARGKYSLQDAITEDSDFYQVSKRAEEFFALCEAAPFTDDEKDSLAGPLSEVLEKYTSLQLTPEMALLAAVAMVMLPRVAPLIPAFRKGFTL</sequence>
<dbReference type="Proteomes" id="UP001501153">
    <property type="component" value="Unassembled WGS sequence"/>
</dbReference>
<comment type="caution">
    <text evidence="2">The sequence shown here is derived from an EMBL/GenBank/DDBJ whole genome shotgun (WGS) entry which is preliminary data.</text>
</comment>
<dbReference type="RefSeq" id="WP_345235026.1">
    <property type="nucleotide sequence ID" value="NZ_BAABGZ010000013.1"/>
</dbReference>
<gene>
    <name evidence="2" type="ORF">GCM10023185_13290</name>
</gene>
<evidence type="ECO:0000313" key="3">
    <source>
        <dbReference type="Proteomes" id="UP001501153"/>
    </source>
</evidence>
<evidence type="ECO:0000256" key="1">
    <source>
        <dbReference type="SAM" id="MobiDB-lite"/>
    </source>
</evidence>
<accession>A0ABP8I7L1</accession>
<keyword evidence="3" id="KW-1185">Reference proteome</keyword>
<reference evidence="3" key="1">
    <citation type="journal article" date="2019" name="Int. J. Syst. Evol. Microbiol.">
        <title>The Global Catalogue of Microorganisms (GCM) 10K type strain sequencing project: providing services to taxonomists for standard genome sequencing and annotation.</title>
        <authorList>
            <consortium name="The Broad Institute Genomics Platform"/>
            <consortium name="The Broad Institute Genome Sequencing Center for Infectious Disease"/>
            <person name="Wu L."/>
            <person name="Ma J."/>
        </authorList>
    </citation>
    <scope>NUCLEOTIDE SEQUENCE [LARGE SCALE GENOMIC DNA]</scope>
    <source>
        <strain evidence="3">JCM 17923</strain>
    </source>
</reference>
<evidence type="ECO:0000313" key="2">
    <source>
        <dbReference type="EMBL" id="GAA4353052.1"/>
    </source>
</evidence>
<organism evidence="2 3">
    <name type="scientific">Hymenobacter saemangeumensis</name>
    <dbReference type="NCBI Taxonomy" id="1084522"/>
    <lineage>
        <taxon>Bacteria</taxon>
        <taxon>Pseudomonadati</taxon>
        <taxon>Bacteroidota</taxon>
        <taxon>Cytophagia</taxon>
        <taxon>Cytophagales</taxon>
        <taxon>Hymenobacteraceae</taxon>
        <taxon>Hymenobacter</taxon>
    </lineage>
</organism>
<feature type="region of interest" description="Disordered" evidence="1">
    <location>
        <begin position="18"/>
        <end position="75"/>
    </location>
</feature>
<feature type="compositionally biased region" description="Acidic residues" evidence="1">
    <location>
        <begin position="45"/>
        <end position="54"/>
    </location>
</feature>
<dbReference type="EMBL" id="BAABGZ010000013">
    <property type="protein sequence ID" value="GAA4353052.1"/>
    <property type="molecule type" value="Genomic_DNA"/>
</dbReference>
<name>A0ABP8I7L1_9BACT</name>
<proteinExistence type="predicted"/>